<keyword evidence="3" id="KW-0328">Glycosyltransferase</keyword>
<dbReference type="InterPro" id="IPR028098">
    <property type="entry name" value="Glyco_trans_4-like_N"/>
</dbReference>
<feature type="domain" description="Glycosyl transferase family 1" evidence="1">
    <location>
        <begin position="191"/>
        <end position="355"/>
    </location>
</feature>
<organism evidence="3">
    <name type="scientific">Deinococcus sonorensis KR-87</name>
    <dbReference type="NCBI Taxonomy" id="694439"/>
    <lineage>
        <taxon>Bacteria</taxon>
        <taxon>Thermotogati</taxon>
        <taxon>Deinococcota</taxon>
        <taxon>Deinococci</taxon>
        <taxon>Deinococcales</taxon>
        <taxon>Deinococcaceae</taxon>
        <taxon>Deinococcus</taxon>
    </lineage>
</organism>
<sequence length="393" mass="43608">MPRNIVIYRENLLAYSETFILNQAESLQNFRPYYVGTRRLNGLSLPEDRSVVLSSGTVVGRAEELLYKFSGFAPRLHARLRQIRPALIHAHFGSDGVMALPLARRLRVPLLVTFHGYDAAMHDEALLALPNLRDRRLVQQRPQLIREATLFLAVSEHIRRLLIAKGFPAEKIVTHYNGVDTHRFDYRDPAQASDLPPLVLFVGRMVEKKGVADLLRAMQQVRAQLPEARLVLLGDGPLLTELQTLAGHLGLPCDFMGRQSVPEIQQWMAQASLLCVPSVTAQNGDTEGLPTVVLEAQACGLPVVATEHAGIPEAVQHEVNGLVVPERDPAQLAAALTRLLTDAPLRQRFGQAARREVVRRFDAGNQVRVLEQLYTRVIGQQLPSAAAQRSVTS</sequence>
<name>A0AAU7UD94_9DEIO</name>
<protein>
    <submittedName>
        <fullName evidence="3">Glycosyltransferase</fullName>
        <ecNumber evidence="3">2.4.-.-</ecNumber>
    </submittedName>
</protein>
<dbReference type="GO" id="GO:0016757">
    <property type="term" value="F:glycosyltransferase activity"/>
    <property type="evidence" value="ECO:0007669"/>
    <property type="project" value="UniProtKB-KW"/>
</dbReference>
<dbReference type="EC" id="2.4.-.-" evidence="3"/>
<proteinExistence type="predicted"/>
<dbReference type="InterPro" id="IPR050194">
    <property type="entry name" value="Glycosyltransferase_grp1"/>
</dbReference>
<keyword evidence="3" id="KW-0808">Transferase</keyword>
<dbReference type="PANTHER" id="PTHR45947">
    <property type="entry name" value="SULFOQUINOVOSYL TRANSFERASE SQD2"/>
    <property type="match status" value="1"/>
</dbReference>
<evidence type="ECO:0000259" key="1">
    <source>
        <dbReference type="Pfam" id="PF00534"/>
    </source>
</evidence>
<evidence type="ECO:0000259" key="2">
    <source>
        <dbReference type="Pfam" id="PF13439"/>
    </source>
</evidence>
<dbReference type="Pfam" id="PF13439">
    <property type="entry name" value="Glyco_transf_4"/>
    <property type="match status" value="1"/>
</dbReference>
<evidence type="ECO:0000313" key="3">
    <source>
        <dbReference type="EMBL" id="XBV86348.1"/>
    </source>
</evidence>
<dbReference type="Gene3D" id="3.40.50.2000">
    <property type="entry name" value="Glycogen Phosphorylase B"/>
    <property type="match status" value="2"/>
</dbReference>
<dbReference type="KEGG" id="dsc:ABOD76_08555"/>
<dbReference type="EMBL" id="CP158299">
    <property type="protein sequence ID" value="XBV86348.1"/>
    <property type="molecule type" value="Genomic_DNA"/>
</dbReference>
<accession>A0AAU7UD94</accession>
<dbReference type="SUPFAM" id="SSF53756">
    <property type="entry name" value="UDP-Glycosyltransferase/glycogen phosphorylase"/>
    <property type="match status" value="1"/>
</dbReference>
<dbReference type="InterPro" id="IPR001296">
    <property type="entry name" value="Glyco_trans_1"/>
</dbReference>
<gene>
    <name evidence="3" type="ORF">ABOD76_08555</name>
</gene>
<dbReference type="Pfam" id="PF00534">
    <property type="entry name" value="Glycos_transf_1"/>
    <property type="match status" value="1"/>
</dbReference>
<reference evidence="3" key="1">
    <citation type="submission" date="2024-06" db="EMBL/GenBank/DDBJ databases">
        <title>Draft Genome Sequence of Deinococcus sonorensis Type Strain KR-87, a Biofilm Producing Representative of the Genus Deinococcus.</title>
        <authorList>
            <person name="Boren L.S."/>
            <person name="Grosso R.A."/>
            <person name="Hugenberg-Cox A.N."/>
            <person name="Hill J.T.E."/>
            <person name="Albert C.M."/>
            <person name="Tuohy J.M."/>
        </authorList>
    </citation>
    <scope>NUCLEOTIDE SEQUENCE</scope>
    <source>
        <strain evidence="3">KR-87</strain>
    </source>
</reference>
<dbReference type="PANTHER" id="PTHR45947:SF14">
    <property type="entry name" value="SLL1723 PROTEIN"/>
    <property type="match status" value="1"/>
</dbReference>
<feature type="domain" description="Glycosyltransferase subfamily 4-like N-terminal" evidence="2">
    <location>
        <begin position="37"/>
        <end position="183"/>
    </location>
</feature>
<dbReference type="RefSeq" id="WP_350244415.1">
    <property type="nucleotide sequence ID" value="NZ_CP158299.1"/>
</dbReference>
<dbReference type="AlphaFoldDB" id="A0AAU7UD94"/>